<keyword evidence="1" id="KW-0472">Membrane</keyword>
<proteinExistence type="predicted"/>
<comment type="caution">
    <text evidence="2">The sequence shown here is derived from an EMBL/GenBank/DDBJ whole genome shotgun (WGS) entry which is preliminary data.</text>
</comment>
<keyword evidence="1" id="KW-0812">Transmembrane</keyword>
<dbReference type="RefSeq" id="WP_129472206.1">
    <property type="nucleotide sequence ID" value="NZ_SAWZ01000010.1"/>
</dbReference>
<dbReference type="EMBL" id="SAWZ01000010">
    <property type="protein sequence ID" value="RXR01388.1"/>
    <property type="molecule type" value="Genomic_DNA"/>
</dbReference>
<keyword evidence="3" id="KW-1185">Reference proteome</keyword>
<keyword evidence="1" id="KW-1133">Transmembrane helix</keyword>
<evidence type="ECO:0000313" key="3">
    <source>
        <dbReference type="Proteomes" id="UP000289784"/>
    </source>
</evidence>
<sequence>MARAAPGQGARKPAWSGPVKRHAQGFTLIEVLLATVLLATGLALALASIRSISAMTTRGEVMSQRNERMRAVEGLLRRRLASARAIAFATEADTLRPYLFVGEPQRMRFVSDLPNYLGRGGPYLHDVYANADYGMLMLDMTLVQGGQPMPERSPRPPERLAEGLDSVRFRYRGLAENGGLGPWQERWDQVDALPVQVAILVQPRQEAPWPELVVTLAEGNGGGAAASAPSGLRR</sequence>
<dbReference type="NCBIfam" id="TIGR02532">
    <property type="entry name" value="IV_pilin_GFxxxE"/>
    <property type="match status" value="1"/>
</dbReference>
<dbReference type="Proteomes" id="UP000289784">
    <property type="component" value="Unassembled WGS sequence"/>
</dbReference>
<dbReference type="OrthoDB" id="5801210at2"/>
<accession>A0A4Q1JTC7</accession>
<gene>
    <name evidence="2" type="ORF">EPA99_15765</name>
</gene>
<feature type="transmembrane region" description="Helical" evidence="1">
    <location>
        <begin position="25"/>
        <end position="49"/>
    </location>
</feature>
<reference evidence="2 3" key="1">
    <citation type="submission" date="2019-01" db="EMBL/GenBank/DDBJ databases">
        <title>Pseudoxanthomonas composti sp. nov., isolated from compost.</title>
        <authorList>
            <person name="Yang G."/>
        </authorList>
    </citation>
    <scope>NUCLEOTIDE SEQUENCE [LARGE SCALE GENOMIC DNA]</scope>
    <source>
        <strain evidence="2 3">GSS15</strain>
    </source>
</reference>
<organism evidence="2 3">
    <name type="scientific">Pseudoxanthomonas composti</name>
    <dbReference type="NCBI Taxonomy" id="2137479"/>
    <lineage>
        <taxon>Bacteria</taxon>
        <taxon>Pseudomonadati</taxon>
        <taxon>Pseudomonadota</taxon>
        <taxon>Gammaproteobacteria</taxon>
        <taxon>Lysobacterales</taxon>
        <taxon>Lysobacteraceae</taxon>
        <taxon>Pseudoxanthomonas</taxon>
    </lineage>
</organism>
<evidence type="ECO:0000256" key="1">
    <source>
        <dbReference type="SAM" id="Phobius"/>
    </source>
</evidence>
<dbReference type="AlphaFoldDB" id="A0A4Q1JTC7"/>
<evidence type="ECO:0000313" key="2">
    <source>
        <dbReference type="EMBL" id="RXR01388.1"/>
    </source>
</evidence>
<dbReference type="InterPro" id="IPR012902">
    <property type="entry name" value="N_methyl_site"/>
</dbReference>
<name>A0A4Q1JTC7_9GAMM</name>
<protein>
    <submittedName>
        <fullName evidence="2">Prepilin-type N-terminal cleavage/methylation domain-containing protein</fullName>
    </submittedName>
</protein>
<dbReference type="PROSITE" id="PS00409">
    <property type="entry name" value="PROKAR_NTER_METHYL"/>
    <property type="match status" value="1"/>
</dbReference>
<dbReference type="Pfam" id="PF07963">
    <property type="entry name" value="N_methyl"/>
    <property type="match status" value="1"/>
</dbReference>